<evidence type="ECO:0000256" key="1">
    <source>
        <dbReference type="SAM" id="MobiDB-lite"/>
    </source>
</evidence>
<organism evidence="2 3">
    <name type="scientific">Microvirga aerophila</name>
    <dbReference type="NCBI Taxonomy" id="670291"/>
    <lineage>
        <taxon>Bacteria</taxon>
        <taxon>Pseudomonadati</taxon>
        <taxon>Pseudomonadota</taxon>
        <taxon>Alphaproteobacteria</taxon>
        <taxon>Hyphomicrobiales</taxon>
        <taxon>Methylobacteriaceae</taxon>
        <taxon>Microvirga</taxon>
    </lineage>
</organism>
<name>A0A512C350_9HYPH</name>
<dbReference type="EMBL" id="BJYU01000219">
    <property type="protein sequence ID" value="GEO18633.1"/>
    <property type="molecule type" value="Genomic_DNA"/>
</dbReference>
<dbReference type="AlphaFoldDB" id="A0A512C350"/>
<feature type="compositionally biased region" description="Polar residues" evidence="1">
    <location>
        <begin position="60"/>
        <end position="78"/>
    </location>
</feature>
<gene>
    <name evidence="2" type="ORF">MAE02_63290</name>
</gene>
<comment type="caution">
    <text evidence="2">The sequence shown here is derived from an EMBL/GenBank/DDBJ whole genome shotgun (WGS) entry which is preliminary data.</text>
</comment>
<keyword evidence="3" id="KW-1185">Reference proteome</keyword>
<feature type="region of interest" description="Disordered" evidence="1">
    <location>
        <begin position="55"/>
        <end position="80"/>
    </location>
</feature>
<dbReference type="Proteomes" id="UP000321085">
    <property type="component" value="Unassembled WGS sequence"/>
</dbReference>
<reference evidence="2 3" key="1">
    <citation type="submission" date="2019-07" db="EMBL/GenBank/DDBJ databases">
        <title>Whole genome shotgun sequence of Microvirga aerophila NBRC 106136.</title>
        <authorList>
            <person name="Hosoyama A."/>
            <person name="Uohara A."/>
            <person name="Ohji S."/>
            <person name="Ichikawa N."/>
        </authorList>
    </citation>
    <scope>NUCLEOTIDE SEQUENCE [LARGE SCALE GENOMIC DNA]</scope>
    <source>
        <strain evidence="2 3">NBRC 106136</strain>
    </source>
</reference>
<sequence length="145" mass="15719">MTEDEIEAVARELAKIGGLSWYPGRTRGPLLRAVSERYRDRARVAIAALERLKAGKEGTVASQGSSFASPGTTTSQASEPGDCLQVGAVVVYRHPGDRRAIPCQITRMEEGRAYLVPCAQSDIGWVSLEHLVPPTAEPQRSQQDT</sequence>
<accession>A0A512C350</accession>
<evidence type="ECO:0000313" key="3">
    <source>
        <dbReference type="Proteomes" id="UP000321085"/>
    </source>
</evidence>
<evidence type="ECO:0000313" key="2">
    <source>
        <dbReference type="EMBL" id="GEO18633.1"/>
    </source>
</evidence>
<protein>
    <submittedName>
        <fullName evidence="2">Uncharacterized protein</fullName>
    </submittedName>
</protein>
<proteinExistence type="predicted"/>